<protein>
    <recommendedName>
        <fullName evidence="3">Aldehyde dehydrogenase domain-containing protein</fullName>
    </recommendedName>
</protein>
<evidence type="ECO:0000313" key="5">
    <source>
        <dbReference type="Proteomes" id="UP000288429"/>
    </source>
</evidence>
<comment type="caution">
    <text evidence="4">The sequence shown here is derived from an EMBL/GenBank/DDBJ whole genome shotgun (WGS) entry which is preliminary data.</text>
</comment>
<dbReference type="Pfam" id="PF00171">
    <property type="entry name" value="Aldedh"/>
    <property type="match status" value="1"/>
</dbReference>
<reference evidence="4 5" key="1">
    <citation type="submission" date="2017-06" db="EMBL/GenBank/DDBJ databases">
        <title>Cmopartive genomic analysis of Ambrosia Fusariam Clade fungi.</title>
        <authorList>
            <person name="Stajich J.E."/>
            <person name="Carrillo J."/>
            <person name="Kijimoto T."/>
            <person name="Eskalen A."/>
            <person name="O'Donnell K."/>
            <person name="Kasson M."/>
        </authorList>
    </citation>
    <scope>NUCLEOTIDE SEQUENCE [LARGE SCALE GENOMIC DNA]</scope>
    <source>
        <strain evidence="4 5">NRRL 20438</strain>
    </source>
</reference>
<dbReference type="GO" id="GO:0006598">
    <property type="term" value="P:polyamine catabolic process"/>
    <property type="evidence" value="ECO:0007669"/>
    <property type="project" value="TreeGrafter"/>
</dbReference>
<dbReference type="EMBL" id="NIZV01000421">
    <property type="protein sequence ID" value="RSL90848.1"/>
    <property type="molecule type" value="Genomic_DNA"/>
</dbReference>
<proteinExistence type="inferred from homology"/>
<dbReference type="InterPro" id="IPR015590">
    <property type="entry name" value="Aldehyde_DH_dom"/>
</dbReference>
<dbReference type="AlphaFoldDB" id="A0A428SM06"/>
<dbReference type="GO" id="GO:0004029">
    <property type="term" value="F:aldehyde dehydrogenase (NAD+) activity"/>
    <property type="evidence" value="ECO:0007669"/>
    <property type="project" value="TreeGrafter"/>
</dbReference>
<evidence type="ECO:0000256" key="1">
    <source>
        <dbReference type="ARBA" id="ARBA00009986"/>
    </source>
</evidence>
<keyword evidence="2" id="KW-0520">NAD</keyword>
<dbReference type="Proteomes" id="UP000288429">
    <property type="component" value="Unassembled WGS sequence"/>
</dbReference>
<evidence type="ECO:0000256" key="2">
    <source>
        <dbReference type="ARBA" id="ARBA00023027"/>
    </source>
</evidence>
<gene>
    <name evidence="4" type="ORF">CDV31_015608</name>
</gene>
<comment type="similarity">
    <text evidence="1">Belongs to the aldehyde dehydrogenase family.</text>
</comment>
<dbReference type="PANTHER" id="PTHR43720">
    <property type="entry name" value="2-AMINOMUCONIC SEMIALDEHYDE DEHYDROGENASE"/>
    <property type="match status" value="1"/>
</dbReference>
<accession>A0A428SM06</accession>
<sequence>MASSSLFAQLTAPNGVTYKQPLGLFINNEFVAAQSGQTIEAINPFDESVIARVHAAGVEDVDIAVQAARDAVEGPWGDVTSTERGRLLSRLADLVEAHAETLATIESWDGGKPFHIALQEDMQEVISVFRYYAGYADKLHGQVIETEKD</sequence>
<dbReference type="InterPro" id="IPR016162">
    <property type="entry name" value="Ald_DH_N"/>
</dbReference>
<dbReference type="InterPro" id="IPR016161">
    <property type="entry name" value="Ald_DH/histidinol_DH"/>
</dbReference>
<dbReference type="Gene3D" id="3.40.605.10">
    <property type="entry name" value="Aldehyde Dehydrogenase, Chain A, domain 1"/>
    <property type="match status" value="1"/>
</dbReference>
<feature type="domain" description="Aldehyde dehydrogenase" evidence="3">
    <location>
        <begin position="30"/>
        <end position="147"/>
    </location>
</feature>
<dbReference type="PANTHER" id="PTHR43720:SF2">
    <property type="entry name" value="2-AMINOMUCONIC SEMIALDEHYDE DEHYDROGENASE"/>
    <property type="match status" value="1"/>
</dbReference>
<name>A0A428SM06_9HYPO</name>
<organism evidence="4 5">
    <name type="scientific">Fusarium ambrosium</name>
    <dbReference type="NCBI Taxonomy" id="131363"/>
    <lineage>
        <taxon>Eukaryota</taxon>
        <taxon>Fungi</taxon>
        <taxon>Dikarya</taxon>
        <taxon>Ascomycota</taxon>
        <taxon>Pezizomycotina</taxon>
        <taxon>Sordariomycetes</taxon>
        <taxon>Hypocreomycetidae</taxon>
        <taxon>Hypocreales</taxon>
        <taxon>Nectriaceae</taxon>
        <taxon>Fusarium</taxon>
        <taxon>Fusarium solani species complex</taxon>
    </lineage>
</organism>
<keyword evidence="5" id="KW-1185">Reference proteome</keyword>
<evidence type="ECO:0000259" key="3">
    <source>
        <dbReference type="Pfam" id="PF00171"/>
    </source>
</evidence>
<evidence type="ECO:0000313" key="4">
    <source>
        <dbReference type="EMBL" id="RSL90848.1"/>
    </source>
</evidence>
<dbReference type="SUPFAM" id="SSF53720">
    <property type="entry name" value="ALDH-like"/>
    <property type="match status" value="1"/>
</dbReference>